<dbReference type="AlphaFoldDB" id="A0A0E9Q355"/>
<sequence length="50" mass="6060">MKFRCTVTLSCINEQCLVHNLFYIIFRHSMSILGFYEVKIMHMPTRTKMF</sequence>
<protein>
    <submittedName>
        <fullName evidence="1">Uncharacterized protein</fullName>
    </submittedName>
</protein>
<organism evidence="1">
    <name type="scientific">Anguilla anguilla</name>
    <name type="common">European freshwater eel</name>
    <name type="synonym">Muraena anguilla</name>
    <dbReference type="NCBI Taxonomy" id="7936"/>
    <lineage>
        <taxon>Eukaryota</taxon>
        <taxon>Metazoa</taxon>
        <taxon>Chordata</taxon>
        <taxon>Craniata</taxon>
        <taxon>Vertebrata</taxon>
        <taxon>Euteleostomi</taxon>
        <taxon>Actinopterygii</taxon>
        <taxon>Neopterygii</taxon>
        <taxon>Teleostei</taxon>
        <taxon>Anguilliformes</taxon>
        <taxon>Anguillidae</taxon>
        <taxon>Anguilla</taxon>
    </lineage>
</organism>
<accession>A0A0E9Q355</accession>
<reference evidence="1" key="2">
    <citation type="journal article" date="2015" name="Fish Shellfish Immunol.">
        <title>Early steps in the European eel (Anguilla anguilla)-Vibrio vulnificus interaction in the gills: Role of the RtxA13 toxin.</title>
        <authorList>
            <person name="Callol A."/>
            <person name="Pajuelo D."/>
            <person name="Ebbesson L."/>
            <person name="Teles M."/>
            <person name="MacKenzie S."/>
            <person name="Amaro C."/>
        </authorList>
    </citation>
    <scope>NUCLEOTIDE SEQUENCE</scope>
</reference>
<reference evidence="1" key="1">
    <citation type="submission" date="2014-11" db="EMBL/GenBank/DDBJ databases">
        <authorList>
            <person name="Amaro Gonzalez C."/>
        </authorList>
    </citation>
    <scope>NUCLEOTIDE SEQUENCE</scope>
</reference>
<proteinExistence type="predicted"/>
<evidence type="ECO:0000313" key="1">
    <source>
        <dbReference type="EMBL" id="JAH10952.1"/>
    </source>
</evidence>
<name>A0A0E9Q355_ANGAN</name>
<dbReference type="EMBL" id="GBXM01097625">
    <property type="protein sequence ID" value="JAH10952.1"/>
    <property type="molecule type" value="Transcribed_RNA"/>
</dbReference>